<protein>
    <submittedName>
        <fullName evidence="1">Uncharacterized protein</fullName>
    </submittedName>
</protein>
<reference evidence="1" key="1">
    <citation type="journal article" date="2023" name="G3 (Bethesda)">
        <title>Whole genome assemblies of Zophobas morio and Tenebrio molitor.</title>
        <authorList>
            <person name="Kaur S."/>
            <person name="Stinson S.A."/>
            <person name="diCenzo G.C."/>
        </authorList>
    </citation>
    <scope>NUCLEOTIDE SEQUENCE</scope>
    <source>
        <strain evidence="1">QUZm001</strain>
    </source>
</reference>
<evidence type="ECO:0000313" key="1">
    <source>
        <dbReference type="EMBL" id="KAJ3655914.1"/>
    </source>
</evidence>
<evidence type="ECO:0000313" key="2">
    <source>
        <dbReference type="Proteomes" id="UP001168821"/>
    </source>
</evidence>
<keyword evidence="2" id="KW-1185">Reference proteome</keyword>
<gene>
    <name evidence="1" type="ORF">Zmor_015021</name>
</gene>
<proteinExistence type="predicted"/>
<accession>A0AA38MHI3</accession>
<comment type="caution">
    <text evidence="1">The sequence shown here is derived from an EMBL/GenBank/DDBJ whole genome shotgun (WGS) entry which is preliminary data.</text>
</comment>
<sequence length="114" mass="12937">MNNTLNSLNELASCTFPPIVKVEELTVGAKYKILQIKKISTRFGPCVVCRLEGKGDIFLPRRLEKDLNDDIITYLLAGQGSHLMYQGKKVISSKLPANIFEFEKIDYDETLQEQ</sequence>
<name>A0AA38MHI3_9CUCU</name>
<dbReference type="Proteomes" id="UP001168821">
    <property type="component" value="Unassembled WGS sequence"/>
</dbReference>
<dbReference type="EMBL" id="JALNTZ010000004">
    <property type="protein sequence ID" value="KAJ3655914.1"/>
    <property type="molecule type" value="Genomic_DNA"/>
</dbReference>
<organism evidence="1 2">
    <name type="scientific">Zophobas morio</name>
    <dbReference type="NCBI Taxonomy" id="2755281"/>
    <lineage>
        <taxon>Eukaryota</taxon>
        <taxon>Metazoa</taxon>
        <taxon>Ecdysozoa</taxon>
        <taxon>Arthropoda</taxon>
        <taxon>Hexapoda</taxon>
        <taxon>Insecta</taxon>
        <taxon>Pterygota</taxon>
        <taxon>Neoptera</taxon>
        <taxon>Endopterygota</taxon>
        <taxon>Coleoptera</taxon>
        <taxon>Polyphaga</taxon>
        <taxon>Cucujiformia</taxon>
        <taxon>Tenebrionidae</taxon>
        <taxon>Zophobas</taxon>
    </lineage>
</organism>
<dbReference type="AlphaFoldDB" id="A0AA38MHI3"/>